<dbReference type="Pfam" id="PF05635">
    <property type="entry name" value="23S_rRNA_IVP"/>
    <property type="match status" value="1"/>
</dbReference>
<dbReference type="AlphaFoldDB" id="A0A0G2ZHA0"/>
<evidence type="ECO:0000313" key="1">
    <source>
        <dbReference type="EMBL" id="AKI98183.1"/>
    </source>
</evidence>
<accession>A0A0G2ZHA0</accession>
<dbReference type="Proteomes" id="UP000035159">
    <property type="component" value="Chromosome"/>
</dbReference>
<dbReference type="SUPFAM" id="SSF158446">
    <property type="entry name" value="IVS-encoded protein-like"/>
    <property type="match status" value="1"/>
</dbReference>
<evidence type="ECO:0000313" key="2">
    <source>
        <dbReference type="Proteomes" id="UP000035159"/>
    </source>
</evidence>
<sequence length="109" mass="12400">MELTKTIYAITEKFPKNETFGLSSQIQRAMVSVPSNIAEGALRQYKKEFLQFLHLARGSLGEVITQLEVAKELKYIDEETTISIGNKLEELMKMINGTIASLRKNHDLR</sequence>
<proteinExistence type="predicted"/>
<dbReference type="EMBL" id="CP011232">
    <property type="protein sequence ID" value="AKI98183.1"/>
    <property type="molecule type" value="Genomic_DNA"/>
</dbReference>
<gene>
    <name evidence="1" type="ORF">IX53_01020</name>
</gene>
<dbReference type="STRING" id="1330330.IX53_01020"/>
<protein>
    <recommendedName>
        <fullName evidence="3">30S ribosomal protein S23</fullName>
    </recommendedName>
</protein>
<reference evidence="1 2" key="1">
    <citation type="submission" date="2015-04" db="EMBL/GenBank/DDBJ databases">
        <title>Complete Genome Sequence of Kosmotoga pacifica SLHLJ1.</title>
        <authorList>
            <person name="Jiang L.J."/>
            <person name="Shao Z.Z."/>
            <person name="Jebbar M."/>
        </authorList>
    </citation>
    <scope>NUCLEOTIDE SEQUENCE [LARGE SCALE GENOMIC DNA]</scope>
    <source>
        <strain evidence="1 2">SLHLJ1</strain>
    </source>
</reference>
<dbReference type="KEGG" id="kpf:IX53_01020"/>
<dbReference type="NCBIfam" id="TIGR02436">
    <property type="entry name" value="four helix bundle protein"/>
    <property type="match status" value="1"/>
</dbReference>
<dbReference type="InterPro" id="IPR036583">
    <property type="entry name" value="23S_rRNA_IVS_sf"/>
</dbReference>
<keyword evidence="2" id="KW-1185">Reference proteome</keyword>
<dbReference type="PANTHER" id="PTHR38471:SF2">
    <property type="entry name" value="FOUR HELIX BUNDLE PROTEIN"/>
    <property type="match status" value="1"/>
</dbReference>
<organism evidence="1 2">
    <name type="scientific">Kosmotoga pacifica</name>
    <dbReference type="NCBI Taxonomy" id="1330330"/>
    <lineage>
        <taxon>Bacteria</taxon>
        <taxon>Thermotogati</taxon>
        <taxon>Thermotogota</taxon>
        <taxon>Thermotogae</taxon>
        <taxon>Kosmotogales</taxon>
        <taxon>Kosmotogaceae</taxon>
        <taxon>Kosmotoga</taxon>
    </lineage>
</organism>
<dbReference type="CDD" id="cd16377">
    <property type="entry name" value="23S_rRNA_IVP_like"/>
    <property type="match status" value="1"/>
</dbReference>
<dbReference type="PATRIC" id="fig|1330330.3.peg.202"/>
<evidence type="ECO:0008006" key="3">
    <source>
        <dbReference type="Google" id="ProtNLM"/>
    </source>
</evidence>
<dbReference type="InterPro" id="IPR012657">
    <property type="entry name" value="23S_rRNA-intervening_sequence"/>
</dbReference>
<name>A0A0G2ZHA0_9BACT</name>
<dbReference type="Gene3D" id="1.20.1440.60">
    <property type="entry name" value="23S rRNA-intervening sequence"/>
    <property type="match status" value="1"/>
</dbReference>
<dbReference type="PANTHER" id="PTHR38471">
    <property type="entry name" value="FOUR HELIX BUNDLE PROTEIN"/>
    <property type="match status" value="1"/>
</dbReference>